<evidence type="ECO:0000313" key="3">
    <source>
        <dbReference type="Proteomes" id="UP001306508"/>
    </source>
</evidence>
<dbReference type="EMBL" id="JAWIZZ010000047">
    <property type="protein sequence ID" value="KAK5779113.1"/>
    <property type="molecule type" value="Genomic_DNA"/>
</dbReference>
<evidence type="ECO:0000259" key="1">
    <source>
        <dbReference type="Pfam" id="PF12744"/>
    </source>
</evidence>
<name>A0AAN7WSI9_9SACH</name>
<dbReference type="AlphaFoldDB" id="A0AAN7WSI9"/>
<accession>A0AAN7WSI9</accession>
<sequence length="496" mass="57395">MTDEDFKNDLYYLAITEDGSVQSTNLVTVFQKLKSCYSTKPVTVFISSEEISLGKPFKQQYCDDKLIVMINGSIQIDLDCISFPITWVYIKKQIYEKLSNNSIILNFDDLSICNNWKKKKGCTDNDDCIRFLTNELREYGQTTIYVETVSKNNKKTDREIKNIIPQNQHIIGSNLNNIMKGLERLEESIAHITTDDVFIDIPLKNEELFEFYDKIKTEKQLIDLKHSYEKYQQWLTLYGNDEDRIESYLISHNEKYNSLIQSSNNILKNTLTRETAIATSDIYNNNNNININSSKLLSSPYNIPNVVKGSINLKIFVLDLNVCFKFTNEQDISLPSGLSLEFDYRLEQRDESGNKIGNDLIQKTYCIDLIHGFGVNVTRTFTRFKHELGTKFHIQDIENARIVKKDTYTNDNSDNKNSDNNNNNKKVLYIGVRDYFKEEHDDKPVRIFTFETNKNKYVTANSSNANDIISTSIGDTDSVLLNIDEYDLLTETDSNF</sequence>
<dbReference type="Proteomes" id="UP001306508">
    <property type="component" value="Unassembled WGS sequence"/>
</dbReference>
<evidence type="ECO:0000313" key="2">
    <source>
        <dbReference type="EMBL" id="KAK5779113.1"/>
    </source>
</evidence>
<reference evidence="3" key="1">
    <citation type="submission" date="2023-07" db="EMBL/GenBank/DDBJ databases">
        <title>A draft genome of Kazachstania heterogenica Y-27499.</title>
        <authorList>
            <person name="Donic C."/>
            <person name="Kralova J.S."/>
            <person name="Fidel L."/>
            <person name="Ben-Dor S."/>
            <person name="Jung S."/>
        </authorList>
    </citation>
    <scope>NUCLEOTIDE SEQUENCE [LARGE SCALE GENOMIC DNA]</scope>
    <source>
        <strain evidence="3">Y27499</strain>
    </source>
</reference>
<keyword evidence="3" id="KW-1185">Reference proteome</keyword>
<organism evidence="2 3">
    <name type="scientific">Arxiozyma heterogenica</name>
    <dbReference type="NCBI Taxonomy" id="278026"/>
    <lineage>
        <taxon>Eukaryota</taxon>
        <taxon>Fungi</taxon>
        <taxon>Dikarya</taxon>
        <taxon>Ascomycota</taxon>
        <taxon>Saccharomycotina</taxon>
        <taxon>Saccharomycetes</taxon>
        <taxon>Saccharomycetales</taxon>
        <taxon>Saccharomycetaceae</taxon>
        <taxon>Arxiozyma</taxon>
    </lineage>
</organism>
<dbReference type="InterPro" id="IPR024543">
    <property type="entry name" value="Atg19/Atg34_C"/>
</dbReference>
<gene>
    <name evidence="2" type="ORF">RI543_002998</name>
</gene>
<dbReference type="Pfam" id="PF12744">
    <property type="entry name" value="ATG19"/>
    <property type="match status" value="1"/>
</dbReference>
<comment type="caution">
    <text evidence="2">The sequence shown here is derived from an EMBL/GenBank/DDBJ whole genome shotgun (WGS) entry which is preliminary data.</text>
</comment>
<proteinExistence type="predicted"/>
<protein>
    <recommendedName>
        <fullName evidence="1">Autophagy protein Atg19/Atg34 C-terminal domain-containing protein</fullName>
    </recommendedName>
</protein>
<feature type="domain" description="Autophagy protein Atg19/Atg34 C-terminal" evidence="1">
    <location>
        <begin position="198"/>
        <end position="478"/>
    </location>
</feature>